<reference evidence="2 3" key="1">
    <citation type="journal article" date="2017" name="Int. J. Syst. Evol. Microbiol.">
        <title>Ramlibacter alkalitolerans sp. nov., alkali-tolerant bacterium isolated from soil of ginseng.</title>
        <authorList>
            <person name="Lee D.H."/>
            <person name="Cha C.J."/>
        </authorList>
    </citation>
    <scope>NUCLEOTIDE SEQUENCE [LARGE SCALE GENOMIC DNA]</scope>
    <source>
        <strain evidence="2 3">KACC 19305</strain>
    </source>
</reference>
<dbReference type="SUPFAM" id="SSF54975">
    <property type="entry name" value="Acylphosphatase/BLUF domain-like"/>
    <property type="match status" value="1"/>
</dbReference>
<evidence type="ECO:0000259" key="1">
    <source>
        <dbReference type="PROSITE" id="PS50925"/>
    </source>
</evidence>
<dbReference type="SMART" id="SM01034">
    <property type="entry name" value="BLUF"/>
    <property type="match status" value="1"/>
</dbReference>
<evidence type="ECO:0000313" key="2">
    <source>
        <dbReference type="EMBL" id="MBL0426125.1"/>
    </source>
</evidence>
<dbReference type="EMBL" id="JAEQND010000007">
    <property type="protein sequence ID" value="MBL0426125.1"/>
    <property type="molecule type" value="Genomic_DNA"/>
</dbReference>
<dbReference type="PROSITE" id="PS50925">
    <property type="entry name" value="BLUF"/>
    <property type="match status" value="1"/>
</dbReference>
<proteinExistence type="predicted"/>
<sequence>MDPWDQAHGAASAEGPVARIMYASQAAIRHSVYQEMERIRASAVKHNEPAGIATALLHQSGWFVQWKEGPAPALQKIMDRVAGDVRHFDLRVVHRSRGPRLLSGPWSMAIVQCGETPADMEMRVQQLKHQVDEGLQFSPAAVWRRLSTPMKHPGATRQQDPDAFQRVLVCGASGMGSFDLVAWLGEEHQVDVVHRRFAGAVERDVGTDYVDFEQEGRVWRVIAMARHGLHLPLTRAFIPDYSHFVLLLSIDQERNEQLLQRVLRAYEFLPHPPALIGVVSRPEMHALPAALARRHGIPYLRALADSRDPQASWAEVQPLLMHWQQAANSSLMSGTGGMRIGQ</sequence>
<dbReference type="InterPro" id="IPR007024">
    <property type="entry name" value="BLUF_domain"/>
</dbReference>
<organism evidence="2 3">
    <name type="scientific">Ramlibacter alkalitolerans</name>
    <dbReference type="NCBI Taxonomy" id="2039631"/>
    <lineage>
        <taxon>Bacteria</taxon>
        <taxon>Pseudomonadati</taxon>
        <taxon>Pseudomonadota</taxon>
        <taxon>Betaproteobacteria</taxon>
        <taxon>Burkholderiales</taxon>
        <taxon>Comamonadaceae</taxon>
        <taxon>Ramlibacter</taxon>
    </lineage>
</organism>
<dbReference type="RefSeq" id="WP_201690136.1">
    <property type="nucleotide sequence ID" value="NZ_JAEQND010000007.1"/>
</dbReference>
<name>A0ABS1JPD4_9BURK</name>
<accession>A0ABS1JPD4</accession>
<dbReference type="Pfam" id="PF04940">
    <property type="entry name" value="BLUF"/>
    <property type="match status" value="1"/>
</dbReference>
<feature type="domain" description="BLUF" evidence="1">
    <location>
        <begin position="17"/>
        <end position="109"/>
    </location>
</feature>
<dbReference type="InterPro" id="IPR036046">
    <property type="entry name" value="Acylphosphatase-like_dom_sf"/>
</dbReference>
<protein>
    <submittedName>
        <fullName evidence="2">BLUF domain-containing protein</fullName>
    </submittedName>
</protein>
<comment type="caution">
    <text evidence="2">The sequence shown here is derived from an EMBL/GenBank/DDBJ whole genome shotgun (WGS) entry which is preliminary data.</text>
</comment>
<gene>
    <name evidence="2" type="ORF">JI746_13500</name>
</gene>
<dbReference type="Proteomes" id="UP000622707">
    <property type="component" value="Unassembled WGS sequence"/>
</dbReference>
<keyword evidence="3" id="KW-1185">Reference proteome</keyword>
<evidence type="ECO:0000313" key="3">
    <source>
        <dbReference type="Proteomes" id="UP000622707"/>
    </source>
</evidence>
<dbReference type="Gene3D" id="3.30.70.100">
    <property type="match status" value="1"/>
</dbReference>